<evidence type="ECO:0000313" key="4">
    <source>
        <dbReference type="EMBL" id="MDT0543702.1"/>
    </source>
</evidence>
<dbReference type="InterPro" id="IPR025161">
    <property type="entry name" value="IS402-like_dom"/>
</dbReference>
<name>A0ABU2XCX6_9ACTN</name>
<dbReference type="NCBIfam" id="NF033580">
    <property type="entry name" value="transpos_IS5_3"/>
    <property type="match status" value="1"/>
</dbReference>
<dbReference type="PANTHER" id="PTHR30007:SF1">
    <property type="entry name" value="BLR1914 PROTEIN"/>
    <property type="match status" value="1"/>
</dbReference>
<reference evidence="4" key="1">
    <citation type="submission" date="2024-05" db="EMBL/GenBank/DDBJ databases">
        <title>30 novel species of actinomycetes from the DSMZ collection.</title>
        <authorList>
            <person name="Nouioui I."/>
        </authorList>
    </citation>
    <scope>NUCLEOTIDE SEQUENCE</scope>
    <source>
        <strain evidence="4">DSM 41529</strain>
    </source>
</reference>
<evidence type="ECO:0000259" key="3">
    <source>
        <dbReference type="Pfam" id="PF13340"/>
    </source>
</evidence>
<protein>
    <submittedName>
        <fullName evidence="4">IS5 family transposase</fullName>
    </submittedName>
</protein>
<dbReference type="Pfam" id="PF13340">
    <property type="entry name" value="DUF4096"/>
    <property type="match status" value="1"/>
</dbReference>
<evidence type="ECO:0000259" key="2">
    <source>
        <dbReference type="Pfam" id="PF01609"/>
    </source>
</evidence>
<dbReference type="InterPro" id="IPR002559">
    <property type="entry name" value="Transposase_11"/>
</dbReference>
<gene>
    <name evidence="4" type="ORF">RND15_13445</name>
</gene>
<evidence type="ECO:0000256" key="1">
    <source>
        <dbReference type="SAM" id="MobiDB-lite"/>
    </source>
</evidence>
<accession>A0ABU2XCX6</accession>
<proteinExistence type="predicted"/>
<keyword evidence="5" id="KW-1185">Reference proteome</keyword>
<sequence length="271" mass="30701">MTTRPWTVDDDLWARIEPLLPPWPERSPGPKPVDDRLCLQGILYVLHQDIAWQLLPLELGFGSGQTCWRRLNRWQKAGVFEQLHRLLLAELNAAGELDWSRACVDGPRPREKGGAATGPSPVDRRKTGSKHHLICDGKGTPLKVITTAANVNDITQTLALVDGVPPVAGRPGHPRRRPDAVLGDKAYDSLAVRRELRKRRIMPVISHRGTPDIKGLGKLRYVVEQTFALLHQFKRLAVRWERRLELHDAFLSLGCSLICWRRLKKVLSCWN</sequence>
<comment type="caution">
    <text evidence="4">The sequence shown here is derived from an EMBL/GenBank/DDBJ whole genome shotgun (WGS) entry which is preliminary data.</text>
</comment>
<feature type="domain" description="Insertion element IS402-like" evidence="3">
    <location>
        <begin position="9"/>
        <end position="84"/>
    </location>
</feature>
<dbReference type="PANTHER" id="PTHR30007">
    <property type="entry name" value="PHP DOMAIN PROTEIN"/>
    <property type="match status" value="1"/>
</dbReference>
<dbReference type="EMBL" id="JAVRFD010000005">
    <property type="protein sequence ID" value="MDT0543702.1"/>
    <property type="molecule type" value="Genomic_DNA"/>
</dbReference>
<evidence type="ECO:0000313" key="5">
    <source>
        <dbReference type="Proteomes" id="UP001180754"/>
    </source>
</evidence>
<dbReference type="Proteomes" id="UP001180754">
    <property type="component" value="Unassembled WGS sequence"/>
</dbReference>
<organism evidence="4 5">
    <name type="scientific">Streptomyces lonegramiae</name>
    <dbReference type="NCBI Taxonomy" id="3075524"/>
    <lineage>
        <taxon>Bacteria</taxon>
        <taxon>Bacillati</taxon>
        <taxon>Actinomycetota</taxon>
        <taxon>Actinomycetes</taxon>
        <taxon>Kitasatosporales</taxon>
        <taxon>Streptomycetaceae</taxon>
        <taxon>Streptomyces</taxon>
    </lineage>
</organism>
<feature type="region of interest" description="Disordered" evidence="1">
    <location>
        <begin position="105"/>
        <end position="131"/>
    </location>
</feature>
<feature type="domain" description="Transposase IS4-like" evidence="2">
    <location>
        <begin position="116"/>
        <end position="251"/>
    </location>
</feature>
<dbReference type="Pfam" id="PF01609">
    <property type="entry name" value="DDE_Tnp_1"/>
    <property type="match status" value="1"/>
</dbReference>